<keyword evidence="1" id="KW-1133">Transmembrane helix</keyword>
<keyword evidence="1" id="KW-0812">Transmembrane</keyword>
<feature type="transmembrane region" description="Helical" evidence="1">
    <location>
        <begin position="65"/>
        <end position="85"/>
    </location>
</feature>
<feature type="transmembrane region" description="Helical" evidence="1">
    <location>
        <begin position="31"/>
        <end position="53"/>
    </location>
</feature>
<name>A0A1Y1WI52_9FUNG</name>
<evidence type="ECO:0000313" key="2">
    <source>
        <dbReference type="EMBL" id="ORX73250.1"/>
    </source>
</evidence>
<proteinExistence type="predicted"/>
<evidence type="ECO:0000313" key="3">
    <source>
        <dbReference type="Proteomes" id="UP000193922"/>
    </source>
</evidence>
<sequence>MGITGIYMVHTARRIKRTNGNSDLLRRTIKAVVWFPIAPIVSTWFNGILPIVRYYTGRQYQELEFINIALFALMAVIHALAMIMNPCRLERHRPK</sequence>
<comment type="caution">
    <text evidence="2">The sequence shown here is derived from an EMBL/GenBank/DDBJ whole genome shotgun (WGS) entry which is preliminary data.</text>
</comment>
<accession>A0A1Y1WI52</accession>
<keyword evidence="1" id="KW-0472">Membrane</keyword>
<dbReference type="Proteomes" id="UP000193922">
    <property type="component" value="Unassembled WGS sequence"/>
</dbReference>
<dbReference type="EMBL" id="MCFD01000002">
    <property type="protein sequence ID" value="ORX73250.1"/>
    <property type="molecule type" value="Genomic_DNA"/>
</dbReference>
<dbReference type="AlphaFoldDB" id="A0A1Y1WI52"/>
<keyword evidence="3" id="KW-1185">Reference proteome</keyword>
<dbReference type="OrthoDB" id="5576609at2759"/>
<evidence type="ECO:0000256" key="1">
    <source>
        <dbReference type="SAM" id="Phobius"/>
    </source>
</evidence>
<organism evidence="2 3">
    <name type="scientific">Linderina pennispora</name>
    <dbReference type="NCBI Taxonomy" id="61395"/>
    <lineage>
        <taxon>Eukaryota</taxon>
        <taxon>Fungi</taxon>
        <taxon>Fungi incertae sedis</taxon>
        <taxon>Zoopagomycota</taxon>
        <taxon>Kickxellomycotina</taxon>
        <taxon>Kickxellomycetes</taxon>
        <taxon>Kickxellales</taxon>
        <taxon>Kickxellaceae</taxon>
        <taxon>Linderina</taxon>
    </lineage>
</organism>
<gene>
    <name evidence="2" type="ORF">DL89DRAFT_265382</name>
</gene>
<protein>
    <submittedName>
        <fullName evidence="2">Uncharacterized protein</fullName>
    </submittedName>
</protein>
<dbReference type="RefSeq" id="XP_040746590.1">
    <property type="nucleotide sequence ID" value="XM_040886639.1"/>
</dbReference>
<dbReference type="GeneID" id="63803287"/>
<reference evidence="2 3" key="1">
    <citation type="submission" date="2016-07" db="EMBL/GenBank/DDBJ databases">
        <title>Pervasive Adenine N6-methylation of Active Genes in Fungi.</title>
        <authorList>
            <consortium name="DOE Joint Genome Institute"/>
            <person name="Mondo S.J."/>
            <person name="Dannebaum R.O."/>
            <person name="Kuo R.C."/>
            <person name="Labutti K."/>
            <person name="Haridas S."/>
            <person name="Kuo A."/>
            <person name="Salamov A."/>
            <person name="Ahrendt S.R."/>
            <person name="Lipzen A."/>
            <person name="Sullivan W."/>
            <person name="Andreopoulos W.B."/>
            <person name="Clum A."/>
            <person name="Lindquist E."/>
            <person name="Daum C."/>
            <person name="Ramamoorthy G.K."/>
            <person name="Gryganskyi A."/>
            <person name="Culley D."/>
            <person name="Magnuson J.K."/>
            <person name="James T.Y."/>
            <person name="O'Malley M.A."/>
            <person name="Stajich J.E."/>
            <person name="Spatafora J.W."/>
            <person name="Visel A."/>
            <person name="Grigoriev I.V."/>
        </authorList>
    </citation>
    <scope>NUCLEOTIDE SEQUENCE [LARGE SCALE GENOMIC DNA]</scope>
    <source>
        <strain evidence="2 3">ATCC 12442</strain>
    </source>
</reference>